<evidence type="ECO:0000256" key="2">
    <source>
        <dbReference type="SAM" id="SignalP"/>
    </source>
</evidence>
<accession>A0ABV5CEA5</accession>
<protein>
    <submittedName>
        <fullName evidence="7">Efflux RND transporter periplasmic adaptor subunit</fullName>
    </submittedName>
</protein>
<feature type="signal peptide" evidence="2">
    <location>
        <begin position="1"/>
        <end position="22"/>
    </location>
</feature>
<dbReference type="InterPro" id="IPR058624">
    <property type="entry name" value="MdtA-like_HH"/>
</dbReference>
<dbReference type="RefSeq" id="WP_375557418.1">
    <property type="nucleotide sequence ID" value="NZ_JBBVGT010000002.1"/>
</dbReference>
<dbReference type="Pfam" id="PF25917">
    <property type="entry name" value="BSH_RND"/>
    <property type="match status" value="1"/>
</dbReference>
<keyword evidence="2" id="KW-0732">Signal</keyword>
<dbReference type="InterPro" id="IPR058637">
    <property type="entry name" value="YknX-like_C"/>
</dbReference>
<evidence type="ECO:0000259" key="6">
    <source>
        <dbReference type="Pfam" id="PF25989"/>
    </source>
</evidence>
<dbReference type="Proteomes" id="UP001580928">
    <property type="component" value="Unassembled WGS sequence"/>
</dbReference>
<dbReference type="SUPFAM" id="SSF111369">
    <property type="entry name" value="HlyD-like secretion proteins"/>
    <property type="match status" value="1"/>
</dbReference>
<feature type="domain" description="Multidrug resistance protein MdtA-like barrel-sandwich hybrid" evidence="4">
    <location>
        <begin position="68"/>
        <end position="206"/>
    </location>
</feature>
<dbReference type="InterPro" id="IPR058626">
    <property type="entry name" value="MdtA-like_b-barrel"/>
</dbReference>
<evidence type="ECO:0000259" key="3">
    <source>
        <dbReference type="Pfam" id="PF25876"/>
    </source>
</evidence>
<comment type="similarity">
    <text evidence="1">Belongs to the membrane fusion protein (MFP) (TC 8.A.1) family.</text>
</comment>
<name>A0ABV5CEA5_9SPHI</name>
<feature type="domain" description="YknX-like C-terminal permuted SH3-like" evidence="6">
    <location>
        <begin position="311"/>
        <end position="377"/>
    </location>
</feature>
<dbReference type="PANTHER" id="PTHR30158">
    <property type="entry name" value="ACRA/E-RELATED COMPONENT OF DRUG EFFLUX TRANSPORTER"/>
    <property type="match status" value="1"/>
</dbReference>
<organism evidence="7 8">
    <name type="scientific">Albibacterium profundi</name>
    <dbReference type="NCBI Taxonomy" id="3134906"/>
    <lineage>
        <taxon>Bacteria</taxon>
        <taxon>Pseudomonadati</taxon>
        <taxon>Bacteroidota</taxon>
        <taxon>Sphingobacteriia</taxon>
        <taxon>Sphingobacteriales</taxon>
        <taxon>Sphingobacteriaceae</taxon>
        <taxon>Albibacterium</taxon>
    </lineage>
</organism>
<evidence type="ECO:0000259" key="4">
    <source>
        <dbReference type="Pfam" id="PF25917"/>
    </source>
</evidence>
<sequence>MNTNLRAIRNALIISAFTGLSAFMLPACNSKASDADKRLLTLPVYQIDTGTAVTVKDYLGTIEGKVNVEIRPQVEGILEKIYVDEGSYVEEGQNLFKINASPYQEALKNAAAEARVEKAKEENAQLEVESLEPLVENEVISDVQLKTAQSNKEVASASVAKAAAAVATAKINLDFTNIKAPTSGYIGRIPKRIGNLVGKGDSQPLTILSDTREVYVYFAMSESDFLYFTKKGREGDSTDIRNNTSLIPYVRLILADGSEYKERGIVDAVDGQVNSTTGAISLRATFPNPDNILRHGNTGTLKMEELKPGSLLVPQVAVLELQDIRYVYVVEDNNSLKMQAIEVDGTSGSNYIVTKGLKPNDKVVTSGLDKLEEGMIIDPQLQNANSI</sequence>
<feature type="chain" id="PRO_5046790475" evidence="2">
    <location>
        <begin position="23"/>
        <end position="387"/>
    </location>
</feature>
<evidence type="ECO:0000259" key="5">
    <source>
        <dbReference type="Pfam" id="PF25944"/>
    </source>
</evidence>
<feature type="domain" description="Multidrug resistance protein MdtA-like alpha-helical hairpin" evidence="3">
    <location>
        <begin position="107"/>
        <end position="176"/>
    </location>
</feature>
<feature type="domain" description="Multidrug resistance protein MdtA-like beta-barrel" evidence="5">
    <location>
        <begin position="214"/>
        <end position="304"/>
    </location>
</feature>
<reference evidence="7 8" key="1">
    <citation type="submission" date="2024-04" db="EMBL/GenBank/DDBJ databases">
        <title>Albibacterium profundi sp. nov., isolated from sediment of the Challenger Deep of Mariana Trench.</title>
        <authorList>
            <person name="Wang Y."/>
        </authorList>
    </citation>
    <scope>NUCLEOTIDE SEQUENCE [LARGE SCALE GENOMIC DNA]</scope>
    <source>
        <strain evidence="7 8">RHL897</strain>
    </source>
</reference>
<gene>
    <name evidence="7" type="ORF">WKR92_08570</name>
</gene>
<dbReference type="Gene3D" id="1.10.287.470">
    <property type="entry name" value="Helix hairpin bin"/>
    <property type="match status" value="1"/>
</dbReference>
<dbReference type="Pfam" id="PF25989">
    <property type="entry name" value="YknX_C"/>
    <property type="match status" value="1"/>
</dbReference>
<dbReference type="Gene3D" id="2.40.420.20">
    <property type="match status" value="1"/>
</dbReference>
<dbReference type="Gene3D" id="2.40.50.100">
    <property type="match status" value="1"/>
</dbReference>
<keyword evidence="8" id="KW-1185">Reference proteome</keyword>
<dbReference type="InterPro" id="IPR006143">
    <property type="entry name" value="RND_pump_MFP"/>
</dbReference>
<dbReference type="Pfam" id="PF25944">
    <property type="entry name" value="Beta-barrel_RND"/>
    <property type="match status" value="1"/>
</dbReference>
<evidence type="ECO:0000313" key="7">
    <source>
        <dbReference type="EMBL" id="MFB5945887.1"/>
    </source>
</evidence>
<dbReference type="EMBL" id="JBBVGT010000002">
    <property type="protein sequence ID" value="MFB5945887.1"/>
    <property type="molecule type" value="Genomic_DNA"/>
</dbReference>
<dbReference type="PANTHER" id="PTHR30158:SF23">
    <property type="entry name" value="MULTIDRUG RESISTANCE PROTEIN MEXA"/>
    <property type="match status" value="1"/>
</dbReference>
<proteinExistence type="inferred from homology"/>
<dbReference type="Pfam" id="PF25876">
    <property type="entry name" value="HH_MFP_RND"/>
    <property type="match status" value="1"/>
</dbReference>
<dbReference type="InterPro" id="IPR058625">
    <property type="entry name" value="MdtA-like_BSH"/>
</dbReference>
<dbReference type="Gene3D" id="2.40.30.170">
    <property type="match status" value="1"/>
</dbReference>
<evidence type="ECO:0000256" key="1">
    <source>
        <dbReference type="ARBA" id="ARBA00009477"/>
    </source>
</evidence>
<comment type="caution">
    <text evidence="7">The sequence shown here is derived from an EMBL/GenBank/DDBJ whole genome shotgun (WGS) entry which is preliminary data.</text>
</comment>
<dbReference type="NCBIfam" id="TIGR01730">
    <property type="entry name" value="RND_mfp"/>
    <property type="match status" value="1"/>
</dbReference>
<evidence type="ECO:0000313" key="8">
    <source>
        <dbReference type="Proteomes" id="UP001580928"/>
    </source>
</evidence>